<evidence type="ECO:0000313" key="1">
    <source>
        <dbReference type="EMBL" id="KAJ9055799.1"/>
    </source>
</evidence>
<comment type="caution">
    <text evidence="1">The sequence shown here is derived from an EMBL/GenBank/DDBJ whole genome shotgun (WGS) entry which is preliminary data.</text>
</comment>
<dbReference type="Proteomes" id="UP001165960">
    <property type="component" value="Unassembled WGS sequence"/>
</dbReference>
<reference evidence="1" key="1">
    <citation type="submission" date="2022-04" db="EMBL/GenBank/DDBJ databases">
        <title>Genome of the entomopathogenic fungus Entomophthora muscae.</title>
        <authorList>
            <person name="Elya C."/>
            <person name="Lovett B.R."/>
            <person name="Lee E."/>
            <person name="Macias A.M."/>
            <person name="Hajek A.E."/>
            <person name="De Bivort B.L."/>
            <person name="Kasson M.T."/>
            <person name="De Fine Licht H.H."/>
            <person name="Stajich J.E."/>
        </authorList>
    </citation>
    <scope>NUCLEOTIDE SEQUENCE</scope>
    <source>
        <strain evidence="1">Berkeley</strain>
    </source>
</reference>
<gene>
    <name evidence="1" type="ORF">DSO57_1039474</name>
</gene>
<organism evidence="1 2">
    <name type="scientific">Entomophthora muscae</name>
    <dbReference type="NCBI Taxonomy" id="34485"/>
    <lineage>
        <taxon>Eukaryota</taxon>
        <taxon>Fungi</taxon>
        <taxon>Fungi incertae sedis</taxon>
        <taxon>Zoopagomycota</taxon>
        <taxon>Entomophthoromycotina</taxon>
        <taxon>Entomophthoromycetes</taxon>
        <taxon>Entomophthorales</taxon>
        <taxon>Entomophthoraceae</taxon>
        <taxon>Entomophthora</taxon>
    </lineage>
</organism>
<proteinExistence type="predicted"/>
<protein>
    <submittedName>
        <fullName evidence="1">Uncharacterized protein</fullName>
    </submittedName>
</protein>
<accession>A0ACC2S0I3</accession>
<sequence length="471" mass="53524">MKLRYILAPILALCFKASDQNGLSEQEYRMNTIRNYFIFTWVNYKTRAMGADELRPMDGTPDVSVWGGWGVTLVDSLDTLWLMDLKEEFRDAVAVIAQIDFSKGTIATSFFEVTIRNLGGLIAAYDLSGERVLLQKAKELADVLMLDFDSPSGFPYTNFDFRAQQPVREAYASLANIGSCQLGFARMSQLTGDPKYFNAALKVYDVLDQNKPGSGLYYADLDVNTGKFTSKTLTYGAIGDSFYEYLIKLRVMLGPQNGAKYLRMFDESMIQFKSQLLVPCYGNRLCLGFNDRNGKFQPLIQHLNFFVPGMLLLGDGYLPGRNLSAIGLDLLETFSHIPRLARTGLAPELVSFSPNAEMRIESKANILRPELVESFFYAYRATHNPIYQDRTWAAFQAFRNYSLANYGFSEYADVTDTYKKFQQRNAMPSFFLAETFRYMYLTFAPDSKLPPLSNLNQWVFNTEAHPFKIST</sequence>
<evidence type="ECO:0000313" key="2">
    <source>
        <dbReference type="Proteomes" id="UP001165960"/>
    </source>
</evidence>
<keyword evidence="2" id="KW-1185">Reference proteome</keyword>
<name>A0ACC2S0I3_9FUNG</name>
<dbReference type="EMBL" id="QTSX02006353">
    <property type="protein sequence ID" value="KAJ9055799.1"/>
    <property type="molecule type" value="Genomic_DNA"/>
</dbReference>